<dbReference type="EMBL" id="CAXDID020000023">
    <property type="protein sequence ID" value="CAL5988866.1"/>
    <property type="molecule type" value="Genomic_DNA"/>
</dbReference>
<evidence type="ECO:0000313" key="4">
    <source>
        <dbReference type="Proteomes" id="UP001642409"/>
    </source>
</evidence>
<feature type="compositionally biased region" description="Polar residues" evidence="2">
    <location>
        <begin position="643"/>
        <end position="665"/>
    </location>
</feature>
<dbReference type="InterPro" id="IPR003409">
    <property type="entry name" value="MORN"/>
</dbReference>
<dbReference type="Pfam" id="PF02493">
    <property type="entry name" value="MORN"/>
    <property type="match status" value="4"/>
</dbReference>
<feature type="compositionally biased region" description="Low complexity" evidence="2">
    <location>
        <begin position="735"/>
        <end position="747"/>
    </location>
</feature>
<feature type="compositionally biased region" description="Basic and acidic residues" evidence="2">
    <location>
        <begin position="630"/>
        <end position="642"/>
    </location>
</feature>
<dbReference type="Proteomes" id="UP001642409">
    <property type="component" value="Unassembled WGS sequence"/>
</dbReference>
<feature type="compositionally biased region" description="Basic and acidic residues" evidence="2">
    <location>
        <begin position="506"/>
        <end position="531"/>
    </location>
</feature>
<proteinExistence type="predicted"/>
<feature type="region of interest" description="Disordered" evidence="2">
    <location>
        <begin position="729"/>
        <end position="775"/>
    </location>
</feature>
<feature type="compositionally biased region" description="Low complexity" evidence="2">
    <location>
        <begin position="766"/>
        <end position="775"/>
    </location>
</feature>
<protein>
    <submittedName>
        <fullName evidence="3">Peptidase_C13</fullName>
    </submittedName>
</protein>
<gene>
    <name evidence="3" type="ORF">HINF_LOCUS10580</name>
</gene>
<name>A0ABP1H8M2_9EUKA</name>
<feature type="region of interest" description="Disordered" evidence="2">
    <location>
        <begin position="630"/>
        <end position="691"/>
    </location>
</feature>
<dbReference type="PANTHER" id="PTHR23084">
    <property type="entry name" value="PHOSPHATIDYLINOSITOL-4-PHOSPHATE 5-KINASE RELATED"/>
    <property type="match status" value="1"/>
</dbReference>
<dbReference type="SMART" id="SM00698">
    <property type="entry name" value="MORN"/>
    <property type="match status" value="4"/>
</dbReference>
<comment type="caution">
    <text evidence="3">The sequence shown here is derived from an EMBL/GenBank/DDBJ whole genome shotgun (WGS) entry which is preliminary data.</text>
</comment>
<dbReference type="Gene3D" id="2.20.110.10">
    <property type="entry name" value="Histone H3 K4-specific methyltransferase SET7/9 N-terminal domain"/>
    <property type="match status" value="2"/>
</dbReference>
<sequence length="775" mass="90494">MVTIVSDSYQYVGEVLNGQMHGNGTLVFNDGSYYIGKFENGSFSGQGVYTYLNMQMNGTFINGDFYSGELFFNQATYKIANGLYKDIVLSNKLPCFKINFQDEQLQIQKKNKQIIIIDQQHQQLYQHYYNGQLFDGQFLHQKDCQHSVLVSSQFIYVGSFSNLQMHGFGTLVFNNGSIYRGNFHYNRFSGSGLFKSISTKMTGNFTDGDFYSGELAGKYIQQVYKGNWKQFFGKDISYAKLQDYYTQIQDINQLITFIDDNQKINVQFQNGTIKSKSNLKTDELEIVQTLITDLELQRNDATKTCEEYEQKLEEMLENEKWYNETIEKLIEEHEKIQEVNQKLTENNNNQIVEQDKQQQLHAYKDLEEKNIKLMKDKDLKLQNMQQLINNIEQEKKYLSQQNQQLINNNAQLQNSQAACQHYNQQQYYQLQTNYTEQTEQQKRQFQQLASENENQQRNLTQKLQQSQNETIQLTAQFSKEKQQLIDQFKLQTKTLEEQIVQLKQNQDQKPKTEEKQKGQTDKNQKIKELPDSKILTQDNNEMQTNNKQSNLQQLDENCVSIVIDMKLKSNDQVLKFIKLLQKQIPKSLTAEINIKYDVVVFVHKKDEEETLKTIRKLKIDGKHLQCETYKRQHEGKNIKQKENTQNQQPKSKQNIQETNSDNLQTILIEESGEESKNQKMNTQRQSKHNITKQIHQNIIDKNVEQLDGSKQLVKSNKVNKTQIGQAQNFDQTLNSDSSGIQISCSESSQKEIIIETSESEDKTNKNGKNTNETKK</sequence>
<evidence type="ECO:0000256" key="2">
    <source>
        <dbReference type="SAM" id="MobiDB-lite"/>
    </source>
</evidence>
<keyword evidence="1" id="KW-0677">Repeat</keyword>
<dbReference type="PANTHER" id="PTHR23084:SF263">
    <property type="entry name" value="MORN REPEAT-CONTAINING PROTEIN 1"/>
    <property type="match status" value="1"/>
</dbReference>
<feature type="compositionally biased region" description="Basic and acidic residues" evidence="2">
    <location>
        <begin position="748"/>
        <end position="764"/>
    </location>
</feature>
<evidence type="ECO:0000313" key="3">
    <source>
        <dbReference type="EMBL" id="CAL5988866.1"/>
    </source>
</evidence>
<organism evidence="3 4">
    <name type="scientific">Hexamita inflata</name>
    <dbReference type="NCBI Taxonomy" id="28002"/>
    <lineage>
        <taxon>Eukaryota</taxon>
        <taxon>Metamonada</taxon>
        <taxon>Diplomonadida</taxon>
        <taxon>Hexamitidae</taxon>
        <taxon>Hexamitinae</taxon>
        <taxon>Hexamita</taxon>
    </lineage>
</organism>
<evidence type="ECO:0000256" key="1">
    <source>
        <dbReference type="ARBA" id="ARBA00022737"/>
    </source>
</evidence>
<keyword evidence="4" id="KW-1185">Reference proteome</keyword>
<dbReference type="SUPFAM" id="SSF82185">
    <property type="entry name" value="Histone H3 K4-specific methyltransferase SET7/9 N-terminal domain"/>
    <property type="match status" value="2"/>
</dbReference>
<accession>A0ABP1H8M2</accession>
<reference evidence="3 4" key="1">
    <citation type="submission" date="2024-07" db="EMBL/GenBank/DDBJ databases">
        <authorList>
            <person name="Akdeniz Z."/>
        </authorList>
    </citation>
    <scope>NUCLEOTIDE SEQUENCE [LARGE SCALE GENOMIC DNA]</scope>
</reference>
<feature type="region of interest" description="Disordered" evidence="2">
    <location>
        <begin position="502"/>
        <end position="537"/>
    </location>
</feature>